<evidence type="ECO:0000313" key="10">
    <source>
        <dbReference type="Proteomes" id="UP001286313"/>
    </source>
</evidence>
<reference evidence="9" key="1">
    <citation type="submission" date="2023-10" db="EMBL/GenBank/DDBJ databases">
        <title>Genome assemblies of two species of porcelain crab, Petrolisthes cinctipes and Petrolisthes manimaculis (Anomura: Porcellanidae).</title>
        <authorList>
            <person name="Angst P."/>
        </authorList>
    </citation>
    <scope>NUCLEOTIDE SEQUENCE</scope>
    <source>
        <strain evidence="9">PB745_01</strain>
        <tissue evidence="9">Gill</tissue>
    </source>
</reference>
<dbReference type="PROSITE" id="PS50023">
    <property type="entry name" value="LIM_DOMAIN_2"/>
    <property type="match status" value="1"/>
</dbReference>
<feature type="domain" description="Ras-associating" evidence="7">
    <location>
        <begin position="427"/>
        <end position="500"/>
    </location>
</feature>
<feature type="compositionally biased region" description="Low complexity" evidence="5">
    <location>
        <begin position="227"/>
        <end position="242"/>
    </location>
</feature>
<dbReference type="Gene3D" id="2.10.110.10">
    <property type="entry name" value="Cysteine Rich Protein"/>
    <property type="match status" value="1"/>
</dbReference>
<feature type="region of interest" description="Disordered" evidence="5">
    <location>
        <begin position="160"/>
        <end position="248"/>
    </location>
</feature>
<feature type="domain" description="LIM zinc-binding" evidence="6">
    <location>
        <begin position="2"/>
        <end position="63"/>
    </location>
</feature>
<keyword evidence="3 4" id="KW-0440">LIM domain</keyword>
<dbReference type="AlphaFoldDB" id="A0AAE1KRA9"/>
<protein>
    <recommendedName>
        <fullName evidence="11">Ras association domain-containing protein 2</fullName>
    </recommendedName>
</protein>
<feature type="compositionally biased region" description="Basic residues" evidence="5">
    <location>
        <begin position="388"/>
        <end position="399"/>
    </location>
</feature>
<evidence type="ECO:0000313" key="8">
    <source>
        <dbReference type="EMBL" id="KAK3863480.1"/>
    </source>
</evidence>
<name>A0AAE1KRA9_PETCI</name>
<dbReference type="GO" id="GO:0007165">
    <property type="term" value="P:signal transduction"/>
    <property type="evidence" value="ECO:0007669"/>
    <property type="project" value="InterPro"/>
</dbReference>
<evidence type="ECO:0000256" key="5">
    <source>
        <dbReference type="SAM" id="MobiDB-lite"/>
    </source>
</evidence>
<evidence type="ECO:0008006" key="11">
    <source>
        <dbReference type="Google" id="ProtNLM"/>
    </source>
</evidence>
<proteinExistence type="predicted"/>
<dbReference type="Gene3D" id="3.10.20.90">
    <property type="entry name" value="Phosphatidylinositol 3-kinase Catalytic Subunit, Chain A, domain 1"/>
    <property type="match status" value="1"/>
</dbReference>
<evidence type="ECO:0000259" key="7">
    <source>
        <dbReference type="PROSITE" id="PS50200"/>
    </source>
</evidence>
<dbReference type="Pfam" id="PF00412">
    <property type="entry name" value="LIM"/>
    <property type="match status" value="1"/>
</dbReference>
<dbReference type="PROSITE" id="PS00478">
    <property type="entry name" value="LIM_DOMAIN_1"/>
    <property type="match status" value="1"/>
</dbReference>
<evidence type="ECO:0000256" key="4">
    <source>
        <dbReference type="PROSITE-ProRule" id="PRU00125"/>
    </source>
</evidence>
<dbReference type="PANTHER" id="PTHR22738:SF15">
    <property type="entry name" value="LD40758P"/>
    <property type="match status" value="1"/>
</dbReference>
<evidence type="ECO:0000256" key="2">
    <source>
        <dbReference type="ARBA" id="ARBA00022833"/>
    </source>
</evidence>
<gene>
    <name evidence="9" type="ORF">Pcinc_016149</name>
    <name evidence="8" type="ORF">Pcinc_030751</name>
</gene>
<dbReference type="CDD" id="cd21886">
    <property type="entry name" value="SARAH_RASSF2-like"/>
    <property type="match status" value="1"/>
</dbReference>
<dbReference type="EMBL" id="JAWQEG010004003">
    <property type="protein sequence ID" value="KAK3863480.1"/>
    <property type="molecule type" value="Genomic_DNA"/>
</dbReference>
<feature type="compositionally biased region" description="Low complexity" evidence="5">
    <location>
        <begin position="184"/>
        <end position="212"/>
    </location>
</feature>
<feature type="compositionally biased region" description="Polar residues" evidence="5">
    <location>
        <begin position="315"/>
        <end position="336"/>
    </location>
</feature>
<feature type="compositionally biased region" description="Low complexity" evidence="5">
    <location>
        <begin position="356"/>
        <end position="373"/>
    </location>
</feature>
<accession>A0AAE1KRA9</accession>
<keyword evidence="10" id="KW-1185">Reference proteome</keyword>
<dbReference type="EMBL" id="JAWQEG010001469">
    <property type="protein sequence ID" value="KAK3879265.1"/>
    <property type="molecule type" value="Genomic_DNA"/>
</dbReference>
<dbReference type="SUPFAM" id="SSF57716">
    <property type="entry name" value="Glucocorticoid receptor-like (DNA-binding domain)"/>
    <property type="match status" value="1"/>
</dbReference>
<dbReference type="PANTHER" id="PTHR22738">
    <property type="entry name" value="RASSF"/>
    <property type="match status" value="1"/>
</dbReference>
<keyword evidence="1 4" id="KW-0479">Metal-binding</keyword>
<dbReference type="CDD" id="cd01784">
    <property type="entry name" value="RA_RASSF2_like"/>
    <property type="match status" value="1"/>
</dbReference>
<evidence type="ECO:0000256" key="3">
    <source>
        <dbReference type="ARBA" id="ARBA00023038"/>
    </source>
</evidence>
<evidence type="ECO:0000256" key="1">
    <source>
        <dbReference type="ARBA" id="ARBA00022723"/>
    </source>
</evidence>
<dbReference type="SMART" id="SM00132">
    <property type="entry name" value="LIM"/>
    <property type="match status" value="1"/>
</dbReference>
<feature type="compositionally biased region" description="Polar residues" evidence="5">
    <location>
        <begin position="377"/>
        <end position="386"/>
    </location>
</feature>
<sequence length="558" mass="63066">MWECRKCGRPVFFAERKQSLGFDWHPKCLRCEECGKRLNPGQHAEHKGVPYCHHPCYGALFGPQLFGHGTRNECHTSFGKVENRDGQVKRSHIEAKLKAYNQYYEGKPGELKHREANGRLILEGVLKIYWGVCNVIHLKEEDDQRTIAVRRRSTVTAANINSDSDDEESTLWRDDDTVNGWRTPQSPSSPLIPSSPQSSKLTPQTPTSPLTLRFPKTSSAKGNDGCSDPSSSSIPHENSSSSRNGNLLENIEPNEKFSNQSQSKDSLGNELGSKTTLIHQTNVEDFGNTWKNNDFKTCREGGGFSVMKDDKQSYRRSQSYDGACGTSTPSTPDQIHNNNNSSLSPSSPLCDSPFINDNDPNESNESNVSVEEPGSSRRSASKTGSTAIRRRPGRRMNKTKLKRRCSINGHFYLRETSSFTPPHGSPCSVWVTSLVTAAEVLNMLLEKYRVEMASRNFALFVIKDNGERRRIRDEEYPLITRVMLGPHEEVARVFIVDAQQTPEISPQVAQFLNLSLAECRAILQQYEQEELRQILALRKKYEDMAFYIQRRMKELRGV</sequence>
<dbReference type="PROSITE" id="PS50200">
    <property type="entry name" value="RA"/>
    <property type="match status" value="1"/>
</dbReference>
<organism evidence="9 10">
    <name type="scientific">Petrolisthes cinctipes</name>
    <name type="common">Flat porcelain crab</name>
    <dbReference type="NCBI Taxonomy" id="88211"/>
    <lineage>
        <taxon>Eukaryota</taxon>
        <taxon>Metazoa</taxon>
        <taxon>Ecdysozoa</taxon>
        <taxon>Arthropoda</taxon>
        <taxon>Crustacea</taxon>
        <taxon>Multicrustacea</taxon>
        <taxon>Malacostraca</taxon>
        <taxon>Eumalacostraca</taxon>
        <taxon>Eucarida</taxon>
        <taxon>Decapoda</taxon>
        <taxon>Pleocyemata</taxon>
        <taxon>Anomura</taxon>
        <taxon>Galatheoidea</taxon>
        <taxon>Porcellanidae</taxon>
        <taxon>Petrolisthes</taxon>
    </lineage>
</organism>
<dbReference type="Pfam" id="PF00788">
    <property type="entry name" value="RA"/>
    <property type="match status" value="1"/>
</dbReference>
<dbReference type="GO" id="GO:0046872">
    <property type="term" value="F:metal ion binding"/>
    <property type="evidence" value="ECO:0007669"/>
    <property type="project" value="UniProtKB-KW"/>
</dbReference>
<dbReference type="Proteomes" id="UP001286313">
    <property type="component" value="Unassembled WGS sequence"/>
</dbReference>
<evidence type="ECO:0000313" key="9">
    <source>
        <dbReference type="EMBL" id="KAK3879265.1"/>
    </source>
</evidence>
<comment type="caution">
    <text evidence="9">The sequence shown here is derived from an EMBL/GenBank/DDBJ whole genome shotgun (WGS) entry which is preliminary data.</text>
</comment>
<feature type="compositionally biased region" description="Low complexity" evidence="5">
    <location>
        <begin position="337"/>
        <end position="349"/>
    </location>
</feature>
<dbReference type="InterPro" id="IPR029071">
    <property type="entry name" value="Ubiquitin-like_domsf"/>
</dbReference>
<dbReference type="CDD" id="cd09401">
    <property type="entry name" value="LIM_TLP_like"/>
    <property type="match status" value="1"/>
</dbReference>
<dbReference type="FunFam" id="2.10.110.10:FF:000104">
    <property type="entry name" value="Ras association domain-containing protein 2"/>
    <property type="match status" value="1"/>
</dbReference>
<dbReference type="SUPFAM" id="SSF54236">
    <property type="entry name" value="Ubiquitin-like"/>
    <property type="match status" value="1"/>
</dbReference>
<dbReference type="InterPro" id="IPR000159">
    <property type="entry name" value="RA_dom"/>
</dbReference>
<dbReference type="InterPro" id="IPR001781">
    <property type="entry name" value="Znf_LIM"/>
</dbReference>
<keyword evidence="2 4" id="KW-0862">Zinc</keyword>
<evidence type="ECO:0000259" key="6">
    <source>
        <dbReference type="PROSITE" id="PS50023"/>
    </source>
</evidence>
<dbReference type="InterPro" id="IPR033614">
    <property type="entry name" value="RASSF1-6"/>
</dbReference>
<feature type="region of interest" description="Disordered" evidence="5">
    <location>
        <begin position="286"/>
        <end position="399"/>
    </location>
</feature>